<dbReference type="GeneID" id="97045277"/>
<dbReference type="EMBL" id="CADIKC010000014">
    <property type="protein sequence ID" value="CAB3741012.1"/>
    <property type="molecule type" value="Genomic_DNA"/>
</dbReference>
<keyword evidence="1" id="KW-0813">Transport</keyword>
<evidence type="ECO:0000313" key="6">
    <source>
        <dbReference type="EMBL" id="CAB3741012.1"/>
    </source>
</evidence>
<evidence type="ECO:0000256" key="5">
    <source>
        <dbReference type="ARBA" id="ARBA00023014"/>
    </source>
</evidence>
<accession>A0A6J5CNI0</accession>
<evidence type="ECO:0000256" key="2">
    <source>
        <dbReference type="ARBA" id="ARBA00022723"/>
    </source>
</evidence>
<evidence type="ECO:0000256" key="3">
    <source>
        <dbReference type="ARBA" id="ARBA00022982"/>
    </source>
</evidence>
<evidence type="ECO:0000313" key="7">
    <source>
        <dbReference type="Proteomes" id="UP000494255"/>
    </source>
</evidence>
<keyword evidence="5" id="KW-0411">Iron-sulfur</keyword>
<protein>
    <recommendedName>
        <fullName evidence="8">Ferredoxin</fullName>
    </recommendedName>
</protein>
<dbReference type="PANTHER" id="PTHR36923">
    <property type="entry name" value="FERREDOXIN"/>
    <property type="match status" value="1"/>
</dbReference>
<keyword evidence="3" id="KW-0249">Electron transport</keyword>
<dbReference type="AlphaFoldDB" id="A0A6J5CNI0"/>
<keyword evidence="7" id="KW-1185">Reference proteome</keyword>
<dbReference type="RefSeq" id="WP_217468931.1">
    <property type="nucleotide sequence ID" value="NZ_CADIKC010000014.1"/>
</dbReference>
<proteinExistence type="predicted"/>
<keyword evidence="2" id="KW-0479">Metal-binding</keyword>
<keyword evidence="4" id="KW-0408">Iron</keyword>
<dbReference type="SUPFAM" id="SSF54862">
    <property type="entry name" value="4Fe-4S ferredoxins"/>
    <property type="match status" value="1"/>
</dbReference>
<evidence type="ECO:0000256" key="4">
    <source>
        <dbReference type="ARBA" id="ARBA00023004"/>
    </source>
</evidence>
<dbReference type="GO" id="GO:0051536">
    <property type="term" value="F:iron-sulfur cluster binding"/>
    <property type="evidence" value="ECO:0007669"/>
    <property type="project" value="UniProtKB-KW"/>
</dbReference>
<reference evidence="6 7" key="1">
    <citation type="submission" date="2020-04" db="EMBL/GenBank/DDBJ databases">
        <authorList>
            <person name="De Canck E."/>
        </authorList>
    </citation>
    <scope>NUCLEOTIDE SEQUENCE [LARGE SCALE GENOMIC DNA]</scope>
    <source>
        <strain evidence="6 7">LMG 24238</strain>
    </source>
</reference>
<dbReference type="Proteomes" id="UP000494255">
    <property type="component" value="Unassembled WGS sequence"/>
</dbReference>
<evidence type="ECO:0000256" key="1">
    <source>
        <dbReference type="ARBA" id="ARBA00022448"/>
    </source>
</evidence>
<dbReference type="PANTHER" id="PTHR36923:SF3">
    <property type="entry name" value="FERREDOXIN"/>
    <property type="match status" value="1"/>
</dbReference>
<dbReference type="InterPro" id="IPR051269">
    <property type="entry name" value="Fe-S_cluster_ET"/>
</dbReference>
<sequence length="74" mass="8165">MKIAQEGIVKIIVDRSRCTGIGLCESIAEDYFEVGDDGVLTLIRGESVPPEEFERIREAVQSCPARALSLKVEQ</sequence>
<dbReference type="Pfam" id="PF13459">
    <property type="entry name" value="Fer4_15"/>
    <property type="match status" value="1"/>
</dbReference>
<dbReference type="Gene3D" id="3.30.70.20">
    <property type="match status" value="1"/>
</dbReference>
<gene>
    <name evidence="6" type="ORF">LMG24238_06704</name>
</gene>
<dbReference type="GO" id="GO:0046872">
    <property type="term" value="F:metal ion binding"/>
    <property type="evidence" value="ECO:0007669"/>
    <property type="project" value="UniProtKB-KW"/>
</dbReference>
<evidence type="ECO:0008006" key="8">
    <source>
        <dbReference type="Google" id="ProtNLM"/>
    </source>
</evidence>
<organism evidence="6 7">
    <name type="scientific">Paraburkholderia sediminicola</name>
    <dbReference type="NCBI Taxonomy" id="458836"/>
    <lineage>
        <taxon>Bacteria</taxon>
        <taxon>Pseudomonadati</taxon>
        <taxon>Pseudomonadota</taxon>
        <taxon>Betaproteobacteria</taxon>
        <taxon>Burkholderiales</taxon>
        <taxon>Burkholderiaceae</taxon>
        <taxon>Paraburkholderia</taxon>
    </lineage>
</organism>
<name>A0A6J5CNI0_9BURK</name>